<gene>
    <name evidence="6 8" type="primary">rnpA</name>
    <name evidence="8" type="ORF">KDK_29480</name>
</gene>
<keyword evidence="2 6" id="KW-0540">Nuclease</keyword>
<evidence type="ECO:0000256" key="7">
    <source>
        <dbReference type="NCBIfam" id="TIGR00188"/>
    </source>
</evidence>
<comment type="caution">
    <text evidence="8">The sequence shown here is derived from an EMBL/GenBank/DDBJ whole genome shotgun (WGS) entry which is preliminary data.</text>
</comment>
<dbReference type="GO" id="GO:0004526">
    <property type="term" value="F:ribonuclease P activity"/>
    <property type="evidence" value="ECO:0007669"/>
    <property type="project" value="UniProtKB-UniRule"/>
</dbReference>
<organism evidence="8 9">
    <name type="scientific">Dictyobacter kobayashii</name>
    <dbReference type="NCBI Taxonomy" id="2014872"/>
    <lineage>
        <taxon>Bacteria</taxon>
        <taxon>Bacillati</taxon>
        <taxon>Chloroflexota</taxon>
        <taxon>Ktedonobacteria</taxon>
        <taxon>Ktedonobacterales</taxon>
        <taxon>Dictyobacteraceae</taxon>
        <taxon>Dictyobacter</taxon>
    </lineage>
</organism>
<comment type="similarity">
    <text evidence="6">Belongs to the RnpA family.</text>
</comment>
<keyword evidence="5 6" id="KW-0694">RNA-binding</keyword>
<dbReference type="GO" id="GO:0042781">
    <property type="term" value="F:3'-tRNA processing endoribonuclease activity"/>
    <property type="evidence" value="ECO:0007669"/>
    <property type="project" value="TreeGrafter"/>
</dbReference>
<dbReference type="InterPro" id="IPR014721">
    <property type="entry name" value="Ribsml_uS5_D2-typ_fold_subgr"/>
</dbReference>
<keyword evidence="9" id="KW-1185">Reference proteome</keyword>
<evidence type="ECO:0000313" key="8">
    <source>
        <dbReference type="EMBL" id="GCE19148.1"/>
    </source>
</evidence>
<keyword evidence="1 6" id="KW-0819">tRNA processing</keyword>
<dbReference type="GO" id="GO:0001682">
    <property type="term" value="P:tRNA 5'-leader removal"/>
    <property type="evidence" value="ECO:0007669"/>
    <property type="project" value="UniProtKB-UniRule"/>
</dbReference>
<dbReference type="Proteomes" id="UP000287188">
    <property type="component" value="Unassembled WGS sequence"/>
</dbReference>
<dbReference type="PANTHER" id="PTHR33992:SF1">
    <property type="entry name" value="RIBONUCLEASE P PROTEIN COMPONENT"/>
    <property type="match status" value="1"/>
</dbReference>
<evidence type="ECO:0000256" key="3">
    <source>
        <dbReference type="ARBA" id="ARBA00022759"/>
    </source>
</evidence>
<dbReference type="SUPFAM" id="SSF54211">
    <property type="entry name" value="Ribosomal protein S5 domain 2-like"/>
    <property type="match status" value="1"/>
</dbReference>
<dbReference type="PANTHER" id="PTHR33992">
    <property type="entry name" value="RIBONUCLEASE P PROTEIN COMPONENT"/>
    <property type="match status" value="1"/>
</dbReference>
<proteinExistence type="inferred from homology"/>
<evidence type="ECO:0000256" key="1">
    <source>
        <dbReference type="ARBA" id="ARBA00022694"/>
    </source>
</evidence>
<dbReference type="GO" id="GO:0030677">
    <property type="term" value="C:ribonuclease P complex"/>
    <property type="evidence" value="ECO:0007669"/>
    <property type="project" value="TreeGrafter"/>
</dbReference>
<dbReference type="NCBIfam" id="TIGR00188">
    <property type="entry name" value="rnpA"/>
    <property type="match status" value="1"/>
</dbReference>
<protein>
    <recommendedName>
        <fullName evidence="6 7">Ribonuclease P protein component</fullName>
        <shortName evidence="6">RNase P protein</shortName>
        <shortName evidence="6">RNaseP protein</shortName>
        <ecNumber evidence="6 7">3.1.26.5</ecNumber>
    </recommendedName>
    <alternativeName>
        <fullName evidence="6">Protein C5</fullName>
    </alternativeName>
</protein>
<keyword evidence="3 6" id="KW-0255">Endonuclease</keyword>
<evidence type="ECO:0000256" key="5">
    <source>
        <dbReference type="ARBA" id="ARBA00022884"/>
    </source>
</evidence>
<dbReference type="Gene3D" id="3.30.230.10">
    <property type="match status" value="1"/>
</dbReference>
<dbReference type="InterPro" id="IPR000100">
    <property type="entry name" value="RNase_P"/>
</dbReference>
<dbReference type="GO" id="GO:0000049">
    <property type="term" value="F:tRNA binding"/>
    <property type="evidence" value="ECO:0007669"/>
    <property type="project" value="UniProtKB-UniRule"/>
</dbReference>
<evidence type="ECO:0000256" key="6">
    <source>
        <dbReference type="HAMAP-Rule" id="MF_00227"/>
    </source>
</evidence>
<comment type="subunit">
    <text evidence="6">Consists of a catalytic RNA component (M1 or rnpB) and a protein subunit.</text>
</comment>
<comment type="function">
    <text evidence="6">RNaseP catalyzes the removal of the 5'-leader sequence from pre-tRNA to produce the mature 5'-terminus. It can also cleave other RNA substrates such as 4.5S RNA. The protein component plays an auxiliary but essential role in vivo by binding to the 5'-leader sequence and broadening the substrate specificity of the ribozyme.</text>
</comment>
<dbReference type="InterPro" id="IPR020568">
    <property type="entry name" value="Ribosomal_Su5_D2-typ_SF"/>
</dbReference>
<accession>A0A402AJ11</accession>
<evidence type="ECO:0000313" key="9">
    <source>
        <dbReference type="Proteomes" id="UP000287188"/>
    </source>
</evidence>
<dbReference type="EMBL" id="BIFS01000001">
    <property type="protein sequence ID" value="GCE19148.1"/>
    <property type="molecule type" value="Genomic_DNA"/>
</dbReference>
<evidence type="ECO:0000256" key="4">
    <source>
        <dbReference type="ARBA" id="ARBA00022801"/>
    </source>
</evidence>
<dbReference type="RefSeq" id="WP_161977361.1">
    <property type="nucleotide sequence ID" value="NZ_BIFS01000001.1"/>
</dbReference>
<name>A0A402AJ11_9CHLR</name>
<dbReference type="EC" id="3.1.26.5" evidence="6 7"/>
<dbReference type="Pfam" id="PF00825">
    <property type="entry name" value="Ribonuclease_P"/>
    <property type="match status" value="1"/>
</dbReference>
<comment type="catalytic activity">
    <reaction evidence="6">
        <text>Endonucleolytic cleavage of RNA, removing 5'-extranucleotides from tRNA precursor.</text>
        <dbReference type="EC" id="3.1.26.5"/>
    </reaction>
</comment>
<reference evidence="9" key="1">
    <citation type="submission" date="2018-12" db="EMBL/GenBank/DDBJ databases">
        <title>Tengunoibacter tsumagoiensis gen. nov., sp. nov., Dictyobacter kobayashii sp. nov., D. alpinus sp. nov., and D. joshuensis sp. nov. and description of Dictyobacteraceae fam. nov. within the order Ktedonobacterales isolated from Tengu-no-mugimeshi.</title>
        <authorList>
            <person name="Wang C.M."/>
            <person name="Zheng Y."/>
            <person name="Sakai Y."/>
            <person name="Toyoda A."/>
            <person name="Minakuchi Y."/>
            <person name="Abe K."/>
            <person name="Yokota A."/>
            <person name="Yabe S."/>
        </authorList>
    </citation>
    <scope>NUCLEOTIDE SEQUENCE [LARGE SCALE GENOMIC DNA]</scope>
    <source>
        <strain evidence="9">Uno11</strain>
    </source>
</reference>
<keyword evidence="4 6" id="KW-0378">Hydrolase</keyword>
<sequence>MALNRALRLRKNSDFQRVRQQGGSIASRLLILAWKPNDQATLRVGFVVSKRISKRAVQRNYIKRLLAEAVRSLLVDIPPGWDIVFSARNQIVGVRLPVLMQDVSTLLRRARLLANSPHVESAELNTRKGS</sequence>
<evidence type="ECO:0000256" key="2">
    <source>
        <dbReference type="ARBA" id="ARBA00022722"/>
    </source>
</evidence>
<dbReference type="AlphaFoldDB" id="A0A402AJ11"/>
<dbReference type="HAMAP" id="MF_00227">
    <property type="entry name" value="RNase_P"/>
    <property type="match status" value="1"/>
</dbReference>